<comment type="similarity">
    <text evidence="1 4">Belongs to the short-chain dehydrogenases/reductases (SDR) family.</text>
</comment>
<dbReference type="STRING" id="1330021.A0A367LRZ7"/>
<keyword evidence="2" id="KW-0521">NADP</keyword>
<dbReference type="InterPro" id="IPR002347">
    <property type="entry name" value="SDR_fam"/>
</dbReference>
<dbReference type="OrthoDB" id="2898618at2759"/>
<proteinExistence type="inferred from homology"/>
<dbReference type="PRINTS" id="PR00080">
    <property type="entry name" value="SDRFAMILY"/>
</dbReference>
<name>A0A367LRZ7_9HYPO</name>
<dbReference type="InterPro" id="IPR020904">
    <property type="entry name" value="Sc_DH/Rdtase_CS"/>
</dbReference>
<dbReference type="SUPFAM" id="SSF51735">
    <property type="entry name" value="NAD(P)-binding Rossmann-fold domains"/>
    <property type="match status" value="1"/>
</dbReference>
<dbReference type="AlphaFoldDB" id="A0A367LRZ7"/>
<feature type="compositionally biased region" description="Polar residues" evidence="5">
    <location>
        <begin position="235"/>
        <end position="258"/>
    </location>
</feature>
<evidence type="ECO:0000313" key="7">
    <source>
        <dbReference type="Proteomes" id="UP000253664"/>
    </source>
</evidence>
<evidence type="ECO:0000256" key="4">
    <source>
        <dbReference type="RuleBase" id="RU000363"/>
    </source>
</evidence>
<dbReference type="Gene3D" id="3.40.50.720">
    <property type="entry name" value="NAD(P)-binding Rossmann-like Domain"/>
    <property type="match status" value="1"/>
</dbReference>
<dbReference type="InterPro" id="IPR052178">
    <property type="entry name" value="Sec_Metab_Biosynth_SDR"/>
</dbReference>
<organism evidence="6 7">
    <name type="scientific">Ophiocordyceps polyrhachis-furcata BCC 54312</name>
    <dbReference type="NCBI Taxonomy" id="1330021"/>
    <lineage>
        <taxon>Eukaryota</taxon>
        <taxon>Fungi</taxon>
        <taxon>Dikarya</taxon>
        <taxon>Ascomycota</taxon>
        <taxon>Pezizomycotina</taxon>
        <taxon>Sordariomycetes</taxon>
        <taxon>Hypocreomycetidae</taxon>
        <taxon>Hypocreales</taxon>
        <taxon>Ophiocordycipitaceae</taxon>
        <taxon>Ophiocordyceps</taxon>
    </lineage>
</organism>
<keyword evidence="3" id="KW-0560">Oxidoreductase</keyword>
<dbReference type="Proteomes" id="UP000253664">
    <property type="component" value="Unassembled WGS sequence"/>
</dbReference>
<dbReference type="PANTHER" id="PTHR43618">
    <property type="entry name" value="7-ALPHA-HYDROXYSTEROID DEHYDROGENASE"/>
    <property type="match status" value="1"/>
</dbReference>
<dbReference type="PROSITE" id="PS00061">
    <property type="entry name" value="ADH_SHORT"/>
    <property type="match status" value="1"/>
</dbReference>
<sequence>MASPAPSSQQHLQGQQLFDVSHVTAVLTGGGSGIGLMITQALVANGAKVYVVERRKDALDTVVRLYDTGPGEMIPIVADISVKDEVVRLAEQIKALEKDGIQLLVNNAGIALDHTTRFGENGQPCMTDAQAISEHFMRSVPSDWSRTFETNVMGGFFMSMALLPLLERGCRGLKGYSSSIINLSSNSAFLKDSCRGYVSYAASKAGTAHLSRILATLLSRTNVRVNQIAPGTFPSEMTTGSSGPDQKSTMNRPVSNTAGRAGAETDIAATVLFLASIGGGFYNHQIMFPDGGETLIDPAAI</sequence>
<keyword evidence="7" id="KW-1185">Reference proteome</keyword>
<comment type="caution">
    <text evidence="6">The sequence shown here is derived from an EMBL/GenBank/DDBJ whole genome shotgun (WGS) entry which is preliminary data.</text>
</comment>
<protein>
    <submittedName>
        <fullName evidence="6">Uncharacterized protein</fullName>
    </submittedName>
</protein>
<dbReference type="Pfam" id="PF00106">
    <property type="entry name" value="adh_short"/>
    <property type="match status" value="1"/>
</dbReference>
<dbReference type="InterPro" id="IPR036291">
    <property type="entry name" value="NAD(P)-bd_dom_sf"/>
</dbReference>
<dbReference type="GO" id="GO:0016491">
    <property type="term" value="F:oxidoreductase activity"/>
    <property type="evidence" value="ECO:0007669"/>
    <property type="project" value="UniProtKB-KW"/>
</dbReference>
<dbReference type="EMBL" id="LKCN02000001">
    <property type="protein sequence ID" value="RCI17226.1"/>
    <property type="molecule type" value="Genomic_DNA"/>
</dbReference>
<evidence type="ECO:0000256" key="1">
    <source>
        <dbReference type="ARBA" id="ARBA00006484"/>
    </source>
</evidence>
<feature type="region of interest" description="Disordered" evidence="5">
    <location>
        <begin position="230"/>
        <end position="259"/>
    </location>
</feature>
<evidence type="ECO:0000256" key="2">
    <source>
        <dbReference type="ARBA" id="ARBA00022857"/>
    </source>
</evidence>
<dbReference type="CDD" id="cd05233">
    <property type="entry name" value="SDR_c"/>
    <property type="match status" value="1"/>
</dbReference>
<dbReference type="PRINTS" id="PR00081">
    <property type="entry name" value="GDHRDH"/>
</dbReference>
<evidence type="ECO:0000256" key="5">
    <source>
        <dbReference type="SAM" id="MobiDB-lite"/>
    </source>
</evidence>
<reference evidence="6 7" key="1">
    <citation type="journal article" date="2015" name="BMC Genomics">
        <title>Insights from the genome of Ophiocordyceps polyrhachis-furcata to pathogenicity and host specificity in insect fungi.</title>
        <authorList>
            <person name="Wichadakul D."/>
            <person name="Kobmoo N."/>
            <person name="Ingsriswang S."/>
            <person name="Tangphatsornruang S."/>
            <person name="Chantasingh D."/>
            <person name="Luangsa-ard J.J."/>
            <person name="Eurwilaichitr L."/>
        </authorList>
    </citation>
    <scope>NUCLEOTIDE SEQUENCE [LARGE SCALE GENOMIC DNA]</scope>
    <source>
        <strain evidence="6 7">BCC 54312</strain>
    </source>
</reference>
<evidence type="ECO:0000313" key="6">
    <source>
        <dbReference type="EMBL" id="RCI17226.1"/>
    </source>
</evidence>
<evidence type="ECO:0000256" key="3">
    <source>
        <dbReference type="ARBA" id="ARBA00023002"/>
    </source>
</evidence>
<dbReference type="PANTHER" id="PTHR43618:SF4">
    <property type="entry name" value="SHORT CHAIN DEHYDROGENASE_REDUCTASE FAMILY (AFU_ORTHOLOGUE AFUA_7G04540)"/>
    <property type="match status" value="1"/>
</dbReference>
<accession>A0A367LRZ7</accession>
<gene>
    <name evidence="6" type="ORF">L249_3178</name>
</gene>